<feature type="region of interest" description="Disordered" evidence="1">
    <location>
        <begin position="61"/>
        <end position="89"/>
    </location>
</feature>
<evidence type="ECO:0000313" key="2">
    <source>
        <dbReference type="EMBL" id="KAF7124382.1"/>
    </source>
</evidence>
<comment type="caution">
    <text evidence="2">The sequence shown here is derived from an EMBL/GenBank/DDBJ whole genome shotgun (WGS) entry which is preliminary data.</text>
</comment>
<gene>
    <name evidence="2" type="ORF">RHSIM_Rhsim12G0111700</name>
</gene>
<proteinExistence type="predicted"/>
<evidence type="ECO:0000256" key="1">
    <source>
        <dbReference type="SAM" id="MobiDB-lite"/>
    </source>
</evidence>
<reference evidence="2" key="1">
    <citation type="submission" date="2019-11" db="EMBL/GenBank/DDBJ databases">
        <authorList>
            <person name="Liu Y."/>
            <person name="Hou J."/>
            <person name="Li T.-Q."/>
            <person name="Guan C.-H."/>
            <person name="Wu X."/>
            <person name="Wu H.-Z."/>
            <person name="Ling F."/>
            <person name="Zhang R."/>
            <person name="Shi X.-G."/>
            <person name="Ren J.-P."/>
            <person name="Chen E.-F."/>
            <person name="Sun J.-M."/>
        </authorList>
    </citation>
    <scope>NUCLEOTIDE SEQUENCE</scope>
    <source>
        <strain evidence="2">Adult_tree_wgs_1</strain>
        <tissue evidence="2">Leaves</tissue>
    </source>
</reference>
<dbReference type="Proteomes" id="UP000626092">
    <property type="component" value="Unassembled WGS sequence"/>
</dbReference>
<name>A0A834G5H6_RHOSS</name>
<dbReference type="OrthoDB" id="1827453at2759"/>
<accession>A0A834G5H6</accession>
<organism evidence="2 3">
    <name type="scientific">Rhododendron simsii</name>
    <name type="common">Sims's rhododendron</name>
    <dbReference type="NCBI Taxonomy" id="118357"/>
    <lineage>
        <taxon>Eukaryota</taxon>
        <taxon>Viridiplantae</taxon>
        <taxon>Streptophyta</taxon>
        <taxon>Embryophyta</taxon>
        <taxon>Tracheophyta</taxon>
        <taxon>Spermatophyta</taxon>
        <taxon>Magnoliopsida</taxon>
        <taxon>eudicotyledons</taxon>
        <taxon>Gunneridae</taxon>
        <taxon>Pentapetalae</taxon>
        <taxon>asterids</taxon>
        <taxon>Ericales</taxon>
        <taxon>Ericaceae</taxon>
        <taxon>Ericoideae</taxon>
        <taxon>Rhodoreae</taxon>
        <taxon>Rhododendron</taxon>
    </lineage>
</organism>
<sequence length="151" mass="16514">MGLFSGASIFDTIADDYDLHWDLASLDDDFNFNGDLDSHANKASKSKPMLACTEERVDNNQGFHAFPTPPKGVEEMVPDTSSLQAPPSPPPFSTSGMGYSIDYQPLSSYLEKQLAMLLLGGLVMCLSRNKVCNDEQARCNILGSAYFAFKC</sequence>
<evidence type="ECO:0000313" key="3">
    <source>
        <dbReference type="Proteomes" id="UP000626092"/>
    </source>
</evidence>
<keyword evidence="3" id="KW-1185">Reference proteome</keyword>
<dbReference type="EMBL" id="WJXA01000012">
    <property type="protein sequence ID" value="KAF7124382.1"/>
    <property type="molecule type" value="Genomic_DNA"/>
</dbReference>
<dbReference type="AlphaFoldDB" id="A0A834G5H6"/>
<protein>
    <submittedName>
        <fullName evidence="2">Uncharacterized protein</fullName>
    </submittedName>
</protein>